<comment type="caution">
    <text evidence="1">The sequence shown here is derived from an EMBL/GenBank/DDBJ whole genome shotgun (WGS) entry which is preliminary data.</text>
</comment>
<keyword evidence="2" id="KW-1185">Reference proteome</keyword>
<gene>
    <name evidence="1" type="ORF">FMOSSE_LOCUS5842</name>
</gene>
<organism evidence="1 2">
    <name type="scientific">Funneliformis mosseae</name>
    <name type="common">Endomycorrhizal fungus</name>
    <name type="synonym">Glomus mosseae</name>
    <dbReference type="NCBI Taxonomy" id="27381"/>
    <lineage>
        <taxon>Eukaryota</taxon>
        <taxon>Fungi</taxon>
        <taxon>Fungi incertae sedis</taxon>
        <taxon>Mucoromycota</taxon>
        <taxon>Glomeromycotina</taxon>
        <taxon>Glomeromycetes</taxon>
        <taxon>Glomerales</taxon>
        <taxon>Glomeraceae</taxon>
        <taxon>Funneliformis</taxon>
    </lineage>
</organism>
<dbReference type="Proteomes" id="UP000789375">
    <property type="component" value="Unassembled WGS sequence"/>
</dbReference>
<sequence length="59" mass="6754">MIKRTGKVLVEISKTLFGDIAKGRTNWYETITFLLIPRGHEPGPIKQLVAICSRRRIKC</sequence>
<proteinExistence type="predicted"/>
<dbReference type="EMBL" id="CAJVPP010001162">
    <property type="protein sequence ID" value="CAG8538066.1"/>
    <property type="molecule type" value="Genomic_DNA"/>
</dbReference>
<evidence type="ECO:0000313" key="1">
    <source>
        <dbReference type="EMBL" id="CAG8538066.1"/>
    </source>
</evidence>
<name>A0A9N9AS37_FUNMO</name>
<evidence type="ECO:0000313" key="2">
    <source>
        <dbReference type="Proteomes" id="UP000789375"/>
    </source>
</evidence>
<dbReference type="AlphaFoldDB" id="A0A9N9AS37"/>
<protein>
    <submittedName>
        <fullName evidence="1">12458_t:CDS:1</fullName>
    </submittedName>
</protein>
<reference evidence="1" key="1">
    <citation type="submission" date="2021-06" db="EMBL/GenBank/DDBJ databases">
        <authorList>
            <person name="Kallberg Y."/>
            <person name="Tangrot J."/>
            <person name="Rosling A."/>
        </authorList>
    </citation>
    <scope>NUCLEOTIDE SEQUENCE</scope>
    <source>
        <strain evidence="1">87-6 pot B 2015</strain>
    </source>
</reference>
<accession>A0A9N9AS37</accession>